<dbReference type="GO" id="GO:0043138">
    <property type="term" value="F:3'-5' DNA helicase activity"/>
    <property type="evidence" value="ECO:0007669"/>
    <property type="project" value="TreeGrafter"/>
</dbReference>
<dbReference type="InterPro" id="IPR018647">
    <property type="entry name" value="SLFN_3-like_DNA/RNA_helicase"/>
</dbReference>
<dbReference type="PATRIC" id="fig|46429.4.peg.2400"/>
<dbReference type="Pfam" id="PF09848">
    <property type="entry name" value="SLFN-g3_helicase"/>
    <property type="match status" value="1"/>
</dbReference>
<dbReference type="OrthoDB" id="7066673at2"/>
<reference evidence="2 3" key="1">
    <citation type="submission" date="2014-02" db="EMBL/GenBank/DDBJ databases">
        <title>Whole genome sequence of Sphingobium chlorophenolicum NBRC 16172.</title>
        <authorList>
            <person name="Gan H.M."/>
            <person name="Gan H.Y."/>
            <person name="Chew T.H."/>
            <person name="Savka M.A."/>
        </authorList>
    </citation>
    <scope>NUCLEOTIDE SEQUENCE [LARGE SCALE GENOMIC DNA]</scope>
    <source>
        <strain evidence="2 3">NBRC 16172</strain>
    </source>
</reference>
<dbReference type="Gene3D" id="3.40.50.300">
    <property type="entry name" value="P-loop containing nucleotide triphosphate hydrolases"/>
    <property type="match status" value="2"/>
</dbReference>
<keyword evidence="2" id="KW-0347">Helicase</keyword>
<dbReference type="GO" id="GO:0005524">
    <property type="term" value="F:ATP binding"/>
    <property type="evidence" value="ECO:0007669"/>
    <property type="project" value="InterPro"/>
</dbReference>
<sequence length="580" mass="64217">MAILIPEAPKKCPNGERLVYERIGRELPAGWVALHSLGLPNHETKIWGEADIVILSTAGIFAIEVKGGKVSCTDGVWTFGGPDFQSYSKKEDPWTQAKSAMMAVREQLQAASPEFRNTLFGYGVVMPFTPFTVPGAEFLPEVLLDKRHFRQPFGHYVSHLERYWREAGERKHGRTYQGLTPELIRKARQILRPDLDTALSIGGWLTGVESQLLQLTNEQIRISRRMAANPRTVVRGAAGTGKSVLALDRALHHAGHGSRVLFLCFNQLLAAHVRASIAKDPKAGGIEIRHAHALYREIITAAGLLPQLDALNPEDPAFFPKRFPELAADALCEAEHTPWDVVIVDEAQDLLTPEHLDVIDLLVAGGLRQGCWHLFIDPLQNLYGSDVEEQVELRLSDAYPAFDDLFENCRTTRQVAVQTSIVSGIDLPVAGAAEGLECELITYVNEQDAREKLEELIRCLIIGDVRSQDIVILSTRRRENALIAGLKEIAGHQLVDAAAGVPDKAGSLLFSTMHGFKGLERMVVVALDMDEIGEEQWSMLHYAGLSRARCLLYTLIPGTVRKAYDRQARAFGARLQTRPG</sequence>
<dbReference type="SUPFAM" id="SSF52540">
    <property type="entry name" value="P-loop containing nucleoside triphosphate hydrolases"/>
    <property type="match status" value="1"/>
</dbReference>
<dbReference type="InterPro" id="IPR000212">
    <property type="entry name" value="DNA_helicase_UvrD/REP"/>
</dbReference>
<dbReference type="PANTHER" id="PTHR11070:SF45">
    <property type="entry name" value="DNA 3'-5' HELICASE"/>
    <property type="match status" value="1"/>
</dbReference>
<dbReference type="EMBL" id="JFHR01000025">
    <property type="protein sequence ID" value="KEQ53274.1"/>
    <property type="molecule type" value="Genomic_DNA"/>
</dbReference>
<dbReference type="InterPro" id="IPR011528">
    <property type="entry name" value="NERD"/>
</dbReference>
<dbReference type="PROSITE" id="PS50965">
    <property type="entry name" value="NERD"/>
    <property type="match status" value="1"/>
</dbReference>
<proteinExistence type="predicted"/>
<dbReference type="Proteomes" id="UP000028411">
    <property type="component" value="Unassembled WGS sequence"/>
</dbReference>
<evidence type="ECO:0000259" key="1">
    <source>
        <dbReference type="PROSITE" id="PS50965"/>
    </source>
</evidence>
<accession>A0A081RDK1</accession>
<dbReference type="InterPro" id="IPR027417">
    <property type="entry name" value="P-loop_NTPase"/>
</dbReference>
<comment type="caution">
    <text evidence="2">The sequence shown here is derived from an EMBL/GenBank/DDBJ whole genome shotgun (WGS) entry which is preliminary data.</text>
</comment>
<dbReference type="eggNOG" id="COG0507">
    <property type="taxonomic scope" value="Bacteria"/>
</dbReference>
<dbReference type="GO" id="GO:0000725">
    <property type="term" value="P:recombinational repair"/>
    <property type="evidence" value="ECO:0007669"/>
    <property type="project" value="TreeGrafter"/>
</dbReference>
<keyword evidence="2" id="KW-0067">ATP-binding</keyword>
<gene>
    <name evidence="2" type="ORF">BV95_02426</name>
</gene>
<dbReference type="GO" id="GO:0005829">
    <property type="term" value="C:cytosol"/>
    <property type="evidence" value="ECO:0007669"/>
    <property type="project" value="TreeGrafter"/>
</dbReference>
<keyword evidence="2" id="KW-0378">Hydrolase</keyword>
<dbReference type="GO" id="GO:0003677">
    <property type="term" value="F:DNA binding"/>
    <property type="evidence" value="ECO:0007669"/>
    <property type="project" value="InterPro"/>
</dbReference>
<evidence type="ECO:0000313" key="3">
    <source>
        <dbReference type="Proteomes" id="UP000028411"/>
    </source>
</evidence>
<organism evidence="2 3">
    <name type="scientific">Sphingobium chlorophenolicum</name>
    <dbReference type="NCBI Taxonomy" id="46429"/>
    <lineage>
        <taxon>Bacteria</taxon>
        <taxon>Pseudomonadati</taxon>
        <taxon>Pseudomonadota</taxon>
        <taxon>Alphaproteobacteria</taxon>
        <taxon>Sphingomonadales</taxon>
        <taxon>Sphingomonadaceae</taxon>
        <taxon>Sphingobium</taxon>
    </lineage>
</organism>
<feature type="domain" description="NERD" evidence="1">
    <location>
        <begin position="11"/>
        <end position="127"/>
    </location>
</feature>
<dbReference type="PANTHER" id="PTHR11070">
    <property type="entry name" value="UVRD / RECB / PCRA DNA HELICASE FAMILY MEMBER"/>
    <property type="match status" value="1"/>
</dbReference>
<dbReference type="AlphaFoldDB" id="A0A081RDK1"/>
<name>A0A081RDK1_SPHCR</name>
<evidence type="ECO:0000313" key="2">
    <source>
        <dbReference type="EMBL" id="KEQ53274.1"/>
    </source>
</evidence>
<dbReference type="Pfam" id="PF08378">
    <property type="entry name" value="NERD"/>
    <property type="match status" value="1"/>
</dbReference>
<keyword evidence="2" id="KW-0547">Nucleotide-binding</keyword>
<dbReference type="RefSeq" id="WP_037451915.1">
    <property type="nucleotide sequence ID" value="NZ_JFHR01000025.1"/>
</dbReference>
<protein>
    <submittedName>
        <fullName evidence="2">Superfamily I DNA and RNA helicase</fullName>
    </submittedName>
</protein>